<organism evidence="6 7">
    <name type="scientific">Rasamsonia emersonii (strain ATCC 16479 / CBS 393.64 / IMI 116815)</name>
    <dbReference type="NCBI Taxonomy" id="1408163"/>
    <lineage>
        <taxon>Eukaryota</taxon>
        <taxon>Fungi</taxon>
        <taxon>Dikarya</taxon>
        <taxon>Ascomycota</taxon>
        <taxon>Pezizomycotina</taxon>
        <taxon>Eurotiomycetes</taxon>
        <taxon>Eurotiomycetidae</taxon>
        <taxon>Eurotiales</taxon>
        <taxon>Trichocomaceae</taxon>
        <taxon>Rasamsonia</taxon>
    </lineage>
</organism>
<proteinExistence type="inferred from homology"/>
<dbReference type="GO" id="GO:0006107">
    <property type="term" value="P:oxaloacetate metabolic process"/>
    <property type="evidence" value="ECO:0007669"/>
    <property type="project" value="UniProtKB-ARBA"/>
</dbReference>
<dbReference type="EMBL" id="LASV01000030">
    <property type="protein sequence ID" value="KKA25245.1"/>
    <property type="molecule type" value="Genomic_DNA"/>
</dbReference>
<gene>
    <name evidence="6" type="ORF">T310_0741</name>
</gene>
<dbReference type="CDD" id="cd01299">
    <property type="entry name" value="Met_dep_hydrolase_A"/>
    <property type="match status" value="1"/>
</dbReference>
<dbReference type="Gene3D" id="3.20.20.140">
    <property type="entry name" value="Metal-dependent hydrolases"/>
    <property type="match status" value="1"/>
</dbReference>
<dbReference type="SUPFAM" id="SSF51556">
    <property type="entry name" value="Metallo-dependent hydrolases"/>
    <property type="match status" value="1"/>
</dbReference>
<dbReference type="GO" id="GO:0046872">
    <property type="term" value="F:metal ion binding"/>
    <property type="evidence" value="ECO:0007669"/>
    <property type="project" value="UniProtKB-KW"/>
</dbReference>
<dbReference type="PANTHER" id="PTHR11820:SF7">
    <property type="entry name" value="ACYLPYRUVASE FAHD1, MITOCHONDRIAL"/>
    <property type="match status" value="1"/>
</dbReference>
<dbReference type="Pfam" id="PF01979">
    <property type="entry name" value="Amidohydro_1"/>
    <property type="match status" value="1"/>
</dbReference>
<dbReference type="Gene3D" id="2.30.40.10">
    <property type="entry name" value="Urease, subunit C, domain 1"/>
    <property type="match status" value="1"/>
</dbReference>
<dbReference type="OrthoDB" id="194468at2759"/>
<reference evidence="6 7" key="1">
    <citation type="submission" date="2015-04" db="EMBL/GenBank/DDBJ databases">
        <authorList>
            <person name="Heijne W.H."/>
            <person name="Fedorova N.D."/>
            <person name="Nierman W.C."/>
            <person name="Vollebregt A.W."/>
            <person name="Zhao Z."/>
            <person name="Wu L."/>
            <person name="Kumar M."/>
            <person name="Stam H."/>
            <person name="van den Berg M.A."/>
            <person name="Pel H.J."/>
        </authorList>
    </citation>
    <scope>NUCLEOTIDE SEQUENCE [LARGE SCALE GENOMIC DNA]</scope>
    <source>
        <strain evidence="6 7">CBS 393.64</strain>
    </source>
</reference>
<dbReference type="STRING" id="1408163.A0A0F4Z4J7"/>
<evidence type="ECO:0000259" key="4">
    <source>
        <dbReference type="Pfam" id="PF01979"/>
    </source>
</evidence>
<evidence type="ECO:0000313" key="6">
    <source>
        <dbReference type="EMBL" id="KKA25245.1"/>
    </source>
</evidence>
<name>A0A0F4Z4J7_RASE3</name>
<dbReference type="FunFam" id="3.90.850.10:FF:000002">
    <property type="entry name" value="2-hydroxyhepta-2,4-diene-1,7-dioate isomerase"/>
    <property type="match status" value="1"/>
</dbReference>
<evidence type="ECO:0000256" key="2">
    <source>
        <dbReference type="ARBA" id="ARBA00022723"/>
    </source>
</evidence>
<comment type="similarity">
    <text evidence="1">Belongs to the FAH family.</text>
</comment>
<accession>A0A0F4Z4J7</accession>
<evidence type="ECO:0000256" key="1">
    <source>
        <dbReference type="ARBA" id="ARBA00010211"/>
    </source>
</evidence>
<dbReference type="InterPro" id="IPR011059">
    <property type="entry name" value="Metal-dep_hydrolase_composite"/>
</dbReference>
<dbReference type="AlphaFoldDB" id="A0A0F4Z4J7"/>
<dbReference type="Pfam" id="PF12697">
    <property type="entry name" value="Abhydrolase_6"/>
    <property type="match status" value="1"/>
</dbReference>
<dbReference type="Gene3D" id="3.90.850.10">
    <property type="entry name" value="Fumarylacetoacetase-like, C-terminal domain"/>
    <property type="match status" value="1"/>
</dbReference>
<dbReference type="InterPro" id="IPR036663">
    <property type="entry name" value="Fumarylacetoacetase_C_sf"/>
</dbReference>
<dbReference type="SUPFAM" id="SSF53474">
    <property type="entry name" value="alpha/beta-Hydrolases"/>
    <property type="match status" value="1"/>
</dbReference>
<dbReference type="SUPFAM" id="SSF56529">
    <property type="entry name" value="FAH"/>
    <property type="match status" value="1"/>
</dbReference>
<dbReference type="Proteomes" id="UP000053958">
    <property type="component" value="Unassembled WGS sequence"/>
</dbReference>
<dbReference type="InterPro" id="IPR029058">
    <property type="entry name" value="AB_hydrolase_fold"/>
</dbReference>
<protein>
    <submittedName>
        <fullName evidence="6">Fumarylacetoacetate hydrolase</fullName>
    </submittedName>
</protein>
<dbReference type="RefSeq" id="XP_013331857.1">
    <property type="nucleotide sequence ID" value="XM_013476403.1"/>
</dbReference>
<dbReference type="Gene3D" id="3.40.50.1820">
    <property type="entry name" value="alpha/beta hydrolase"/>
    <property type="match status" value="1"/>
</dbReference>
<dbReference type="InterPro" id="IPR006680">
    <property type="entry name" value="Amidohydro-rel"/>
</dbReference>
<evidence type="ECO:0000313" key="7">
    <source>
        <dbReference type="Proteomes" id="UP000053958"/>
    </source>
</evidence>
<dbReference type="GeneID" id="25312795"/>
<keyword evidence="6" id="KW-0378">Hydrolase</keyword>
<dbReference type="GO" id="GO:0050163">
    <property type="term" value="F:oxaloacetate tautomerase activity"/>
    <property type="evidence" value="ECO:0007669"/>
    <property type="project" value="UniProtKB-ARBA"/>
</dbReference>
<feature type="domain" description="Amidohydrolase-related" evidence="4">
    <location>
        <begin position="118"/>
        <end position="461"/>
    </location>
</feature>
<dbReference type="InterPro" id="IPR057744">
    <property type="entry name" value="OTAase-like"/>
</dbReference>
<dbReference type="PRINTS" id="PR00111">
    <property type="entry name" value="ABHYDROLASE"/>
</dbReference>
<keyword evidence="7" id="KW-1185">Reference proteome</keyword>
<dbReference type="InterPro" id="IPR011234">
    <property type="entry name" value="Fumarylacetoacetase-like_C"/>
</dbReference>
<dbReference type="GO" id="GO:0018773">
    <property type="term" value="F:acetylpyruvate hydrolase activity"/>
    <property type="evidence" value="ECO:0007669"/>
    <property type="project" value="TreeGrafter"/>
</dbReference>
<dbReference type="GO" id="GO:0016810">
    <property type="term" value="F:hydrolase activity, acting on carbon-nitrogen (but not peptide) bonds"/>
    <property type="evidence" value="ECO:0007669"/>
    <property type="project" value="InterPro"/>
</dbReference>
<dbReference type="InterPro" id="IPR032466">
    <property type="entry name" value="Metal_Hydrolase"/>
</dbReference>
<evidence type="ECO:0000259" key="3">
    <source>
        <dbReference type="Pfam" id="PF01557"/>
    </source>
</evidence>
<feature type="domain" description="Fumarylacetoacetase-like C-terminal" evidence="3">
    <location>
        <begin position="556"/>
        <end position="767"/>
    </location>
</feature>
<dbReference type="PANTHER" id="PTHR11820">
    <property type="entry name" value="ACYLPYRUVASE"/>
    <property type="match status" value="1"/>
</dbReference>
<keyword evidence="2" id="KW-0479">Metal-binding</keyword>
<evidence type="ECO:0000259" key="5">
    <source>
        <dbReference type="Pfam" id="PF12697"/>
    </source>
</evidence>
<feature type="domain" description="AB hydrolase-1" evidence="5">
    <location>
        <begin position="820"/>
        <end position="1062"/>
    </location>
</feature>
<dbReference type="InterPro" id="IPR000073">
    <property type="entry name" value="AB_hydrolase_1"/>
</dbReference>
<dbReference type="SUPFAM" id="SSF51338">
    <property type="entry name" value="Composite domain of metallo-dependent hydrolases"/>
    <property type="match status" value="1"/>
</dbReference>
<comment type="caution">
    <text evidence="6">The sequence shown here is derived from an EMBL/GenBank/DDBJ whole genome shotgun (WGS) entry which is preliminary data.</text>
</comment>
<sequence length="1067" mass="116180">MAPISTQDITNGVNGINGHAGGMATWGSRRPTRKLCPHEDLRFDPKLMPKKYKIAGTSPDSKILFLDVNIIDSTGADPYRGDVYIEGERIRYVGTVPNVNRLQRDPKVKVIRGRGRTLMSGLGDAHTHFTWNNGALSNLGEMGVEEHTILTAKSAQAYLDSGYTMCYGAASAKDRLDCVIRDAINRGDLPGPRYMANGKEMARRNGELEPGITAFADGPLEMREVIRHHVSIGVDQIKLSMSGEEILETRSAQDCYFTEEETAACVDEAHRHGIKVSSHARSRDSVMQCLKYGVDVIYHASYIDEEGMDLLEKNKHKHVVAPGLNWLWATIYEAGPFGYSFEKAEQVGYKKELEIAIRALKEMHERGITVLPGGDYGFAWTPHGTYARDLEHFVKLLDFTPMEAIIAATAGVASLFDPSELGKIQPGYYADCILVDGDPLKDISILQDHDKLNVIIINGRIHKASYKEFLSVQPELIPPPRQTFTNFVAYADNLGRPRIGHLDLDQSTITPLTMASGSPISNLYEVIELGNEVVPSEETLPLNSVQLLPPISGRDVLAVGKNYPEHATEFNRSGYDSSDKVDQPSHPVIFTKRSTSIIACGEEIYPHPEFTQTLDYEGEIGVIIGKAGYKIDEKDAMDYVWGYTIINDVTARERQRDHKQFFIGKSADTFCPMGPIAVPAANLPETLRVQTFVNGQKRQDGTTKDLIFSVAKLVKTISEGITLQPGDVLATGTPAGVGFGQDPPTFLKPGDIVEVSVTGLGRLRNRVADASSANYAAERISTVTNLPTYNLEITCGGVGLTQIGDKFINVKKVGNGSEKIVFVHGLGGTTEYWTPLIESAGLKDNYTCYVYDLEGHGLTPTKSSSVVTMDTFAEDLAGIFAHANITSDNGGAILVGHSLGCLIAMTFAVRNPSLVKKLILTGPGPSPFPAAASEATYKRAAAVRAHGMLASGVADAVSNAATSQKTKTSRPVAYAAVRSSLLAQIPEGYAKACTALAGSKDTEIEIEKLTMDTLILTGDEDKVSPVDLVKKMKSRMKNARVEILNDVGHWHIYEDPEGVARAVKAFL</sequence>
<dbReference type="Pfam" id="PF01557">
    <property type="entry name" value="FAA_hydrolase"/>
    <property type="match status" value="1"/>
</dbReference>